<comment type="caution">
    <text evidence="3">The sequence shown here is derived from an EMBL/GenBank/DDBJ whole genome shotgun (WGS) entry which is preliminary data.</text>
</comment>
<evidence type="ECO:0000313" key="4">
    <source>
        <dbReference type="Proteomes" id="UP000189670"/>
    </source>
</evidence>
<evidence type="ECO:0000256" key="1">
    <source>
        <dbReference type="ARBA" id="ARBA00022612"/>
    </source>
</evidence>
<gene>
    <name evidence="3" type="ORF">OMM_10266</name>
</gene>
<organism evidence="3 4">
    <name type="scientific">Candidatus Magnetoglobus multicellularis str. Araruama</name>
    <dbReference type="NCBI Taxonomy" id="890399"/>
    <lineage>
        <taxon>Bacteria</taxon>
        <taxon>Pseudomonadati</taxon>
        <taxon>Thermodesulfobacteriota</taxon>
        <taxon>Desulfobacteria</taxon>
        <taxon>Desulfobacterales</taxon>
        <taxon>Desulfobacteraceae</taxon>
        <taxon>Candidatus Magnetoglobus</taxon>
    </lineage>
</organism>
<keyword evidence="1" id="KW-1188">Viral release from host cell</keyword>
<dbReference type="Proteomes" id="UP000189670">
    <property type="component" value="Unassembled WGS sequence"/>
</dbReference>
<dbReference type="Pfam" id="PF10145">
    <property type="entry name" value="PhageMin_Tail"/>
    <property type="match status" value="1"/>
</dbReference>
<evidence type="ECO:0000313" key="3">
    <source>
        <dbReference type="EMBL" id="ETR68690.1"/>
    </source>
</evidence>
<protein>
    <recommendedName>
        <fullName evidence="2">Phage tail tape measure protein domain-containing protein</fullName>
    </recommendedName>
</protein>
<dbReference type="InterPro" id="IPR010090">
    <property type="entry name" value="Phage_tape_meas"/>
</dbReference>
<sequence length="349" mass="39575">MLKKMKEKQEKITKETQKEEKVRRNIREELKLAVKKYTDITHFVSRATFVMTARMSYTMFEGVQRGISDSVASYMKFNDEINKSMTMLDQIEQETFNNIFEERTVDLMGEYALKLESLSKSLYDTVSAQIEAGQAMNFLEESAKAAIAGITTIDIAADAGISTMKGFGLEAQNIGDVYDWLFKIVELGRGTFEDYAKNIGRIANVSNKAGIELNDLGAALATMTQSIKPDVAQTTMKQLILNLSEPTEKLVNLLKKYDLTLQDVNFRQSSFAEVISKLTVLQEEELVQVAGSRRGYEALATLMGNLNKYHEYRIQMLTRSGATERAYNTRIETTAHSWRQFTSNLEEFL</sequence>
<dbReference type="PANTHER" id="PTHR37813:SF1">
    <property type="entry name" value="FELS-2 PROPHAGE PROTEIN"/>
    <property type="match status" value="1"/>
</dbReference>
<name>A0A1V1P1I6_9BACT</name>
<feature type="domain" description="Phage tail tape measure protein" evidence="2">
    <location>
        <begin position="108"/>
        <end position="278"/>
    </location>
</feature>
<dbReference type="PANTHER" id="PTHR37813">
    <property type="entry name" value="FELS-2 PROPHAGE PROTEIN"/>
    <property type="match status" value="1"/>
</dbReference>
<dbReference type="NCBIfam" id="TIGR01760">
    <property type="entry name" value="tape_meas_TP901"/>
    <property type="match status" value="1"/>
</dbReference>
<accession>A0A1V1P1I6</accession>
<dbReference type="AlphaFoldDB" id="A0A1V1P1I6"/>
<reference evidence="4" key="1">
    <citation type="submission" date="2012-11" db="EMBL/GenBank/DDBJ databases">
        <authorList>
            <person name="Lucero-Rivera Y.E."/>
            <person name="Tovar-Ramirez D."/>
        </authorList>
    </citation>
    <scope>NUCLEOTIDE SEQUENCE [LARGE SCALE GENOMIC DNA]</scope>
    <source>
        <strain evidence="4">Araruama</strain>
    </source>
</reference>
<evidence type="ECO:0000259" key="2">
    <source>
        <dbReference type="Pfam" id="PF10145"/>
    </source>
</evidence>
<proteinExistence type="predicted"/>
<dbReference type="EMBL" id="ATBP01000861">
    <property type="protein sequence ID" value="ETR68690.1"/>
    <property type="molecule type" value="Genomic_DNA"/>
</dbReference>